<dbReference type="Pfam" id="PF12796">
    <property type="entry name" value="Ank_2"/>
    <property type="match status" value="1"/>
</dbReference>
<keyword evidence="2" id="KW-1133">Transmembrane helix</keyword>
<dbReference type="AlphaFoldDB" id="A0A6A6KS39"/>
<accession>A0A6A6KS39</accession>
<evidence type="ECO:0000259" key="3">
    <source>
        <dbReference type="Pfam" id="PF13962"/>
    </source>
</evidence>
<dbReference type="PROSITE" id="PS50297">
    <property type="entry name" value="ANK_REP_REGION"/>
    <property type="match status" value="1"/>
</dbReference>
<keyword evidence="5" id="KW-1185">Reference proteome</keyword>
<keyword evidence="1" id="KW-0040">ANK repeat</keyword>
<name>A0A6A6KS39_HEVBR</name>
<dbReference type="GO" id="GO:0016020">
    <property type="term" value="C:membrane"/>
    <property type="evidence" value="ECO:0007669"/>
    <property type="project" value="TreeGrafter"/>
</dbReference>
<feature type="transmembrane region" description="Helical" evidence="2">
    <location>
        <begin position="384"/>
        <end position="408"/>
    </location>
</feature>
<dbReference type="PANTHER" id="PTHR24177">
    <property type="entry name" value="CASKIN"/>
    <property type="match status" value="1"/>
</dbReference>
<dbReference type="Pfam" id="PF13962">
    <property type="entry name" value="PGG"/>
    <property type="match status" value="1"/>
</dbReference>
<gene>
    <name evidence="4" type="ORF">GH714_019424</name>
</gene>
<feature type="transmembrane region" description="Helical" evidence="2">
    <location>
        <begin position="428"/>
        <end position="454"/>
    </location>
</feature>
<dbReference type="SUPFAM" id="SSF48403">
    <property type="entry name" value="Ankyrin repeat"/>
    <property type="match status" value="1"/>
</dbReference>
<sequence length="512" mass="58249">MRRNLQDMAKGKWKSVIEFYKKYPDCLLDTLNTGGDTVFHMAIHSKTKKPFVTLKEIARPCSMVDDFFFKRNGNGNTILHEAAATGNAEVTEIILNDHYEPIELIKMKNILGENPIFTAAAFGQKEIVKLLTKFNYGENADKRKILAQSMIRFDGLPVHDETETEVSDTLGQSSMREQDLEMGGSAVTTEIAIEHIGWPMVGKIWKEKRKHTFALKLARSLIKLTTDPKRCETLLFTATEMGIVEIVRETIQEYPSICDKGYTLLHQVASTEFNTEGTRPGPALQLQEELMWFERVKRIVPSHYVMHRVTYRVENDAEDLQLNAKEIFKRTHKAQLKEAQEWIKETSQACFTVAALVVAVVFAAVFTIPGGLNDKGSPVLRDSPYFLLFTIMDVISLVFSLATILAFLSIHTYPLEFDDFRRSIPHKLVLGFTLLTLSMISTMLTFGATILLIIGTDKQWTTILIYVLVFFPVSIFVLLLARLYWALMIELFHAIRRLFSGLGFLSKSSKRK</sequence>
<evidence type="ECO:0000313" key="4">
    <source>
        <dbReference type="EMBL" id="KAF2291055.1"/>
    </source>
</evidence>
<keyword evidence="2" id="KW-0812">Transmembrane</keyword>
<dbReference type="Proteomes" id="UP000467840">
    <property type="component" value="Chromosome 2"/>
</dbReference>
<comment type="caution">
    <text evidence="4">The sequence shown here is derived from an EMBL/GenBank/DDBJ whole genome shotgun (WGS) entry which is preliminary data.</text>
</comment>
<organism evidence="4 5">
    <name type="scientific">Hevea brasiliensis</name>
    <name type="common">Para rubber tree</name>
    <name type="synonym">Siphonia brasiliensis</name>
    <dbReference type="NCBI Taxonomy" id="3981"/>
    <lineage>
        <taxon>Eukaryota</taxon>
        <taxon>Viridiplantae</taxon>
        <taxon>Streptophyta</taxon>
        <taxon>Embryophyta</taxon>
        <taxon>Tracheophyta</taxon>
        <taxon>Spermatophyta</taxon>
        <taxon>Magnoliopsida</taxon>
        <taxon>eudicotyledons</taxon>
        <taxon>Gunneridae</taxon>
        <taxon>Pentapetalae</taxon>
        <taxon>rosids</taxon>
        <taxon>fabids</taxon>
        <taxon>Malpighiales</taxon>
        <taxon>Euphorbiaceae</taxon>
        <taxon>Crotonoideae</taxon>
        <taxon>Micrandreae</taxon>
        <taxon>Hevea</taxon>
    </lineage>
</organism>
<dbReference type="InterPro" id="IPR036770">
    <property type="entry name" value="Ankyrin_rpt-contain_sf"/>
</dbReference>
<dbReference type="PANTHER" id="PTHR24177:SF331">
    <property type="entry name" value="PGG DOMAIN-CONTAINING PROTEIN"/>
    <property type="match status" value="1"/>
</dbReference>
<reference evidence="4 5" key="1">
    <citation type="journal article" date="2020" name="Mol. Plant">
        <title>The Chromosome-Based Rubber Tree Genome Provides New Insights into Spurge Genome Evolution and Rubber Biosynthesis.</title>
        <authorList>
            <person name="Liu J."/>
            <person name="Shi C."/>
            <person name="Shi C.C."/>
            <person name="Li W."/>
            <person name="Zhang Q.J."/>
            <person name="Zhang Y."/>
            <person name="Li K."/>
            <person name="Lu H.F."/>
            <person name="Shi C."/>
            <person name="Zhu S.T."/>
            <person name="Xiao Z.Y."/>
            <person name="Nan H."/>
            <person name="Yue Y."/>
            <person name="Zhu X.G."/>
            <person name="Wu Y."/>
            <person name="Hong X.N."/>
            <person name="Fan G.Y."/>
            <person name="Tong Y."/>
            <person name="Zhang D."/>
            <person name="Mao C.L."/>
            <person name="Liu Y.L."/>
            <person name="Hao S.J."/>
            <person name="Liu W.Q."/>
            <person name="Lv M.Q."/>
            <person name="Zhang H.B."/>
            <person name="Liu Y."/>
            <person name="Hu-Tang G.R."/>
            <person name="Wang J.P."/>
            <person name="Wang J.H."/>
            <person name="Sun Y.H."/>
            <person name="Ni S.B."/>
            <person name="Chen W.B."/>
            <person name="Zhang X.C."/>
            <person name="Jiao Y.N."/>
            <person name="Eichler E.E."/>
            <person name="Li G.H."/>
            <person name="Liu X."/>
            <person name="Gao L.Z."/>
        </authorList>
    </citation>
    <scope>NUCLEOTIDE SEQUENCE [LARGE SCALE GENOMIC DNA]</scope>
    <source>
        <strain evidence="5">cv. GT1</strain>
        <tissue evidence="4">Leaf</tissue>
    </source>
</reference>
<evidence type="ECO:0000313" key="5">
    <source>
        <dbReference type="Proteomes" id="UP000467840"/>
    </source>
</evidence>
<protein>
    <recommendedName>
        <fullName evidence="3">PGG domain-containing protein</fullName>
    </recommendedName>
</protein>
<feature type="transmembrane region" description="Helical" evidence="2">
    <location>
        <begin position="460"/>
        <end position="487"/>
    </location>
</feature>
<feature type="transmembrane region" description="Helical" evidence="2">
    <location>
        <begin position="349"/>
        <end position="372"/>
    </location>
</feature>
<evidence type="ECO:0000256" key="1">
    <source>
        <dbReference type="PROSITE-ProRule" id="PRU00023"/>
    </source>
</evidence>
<dbReference type="EMBL" id="JAAGAX010000015">
    <property type="protein sequence ID" value="KAF2291055.1"/>
    <property type="molecule type" value="Genomic_DNA"/>
</dbReference>
<evidence type="ECO:0000256" key="2">
    <source>
        <dbReference type="SAM" id="Phobius"/>
    </source>
</evidence>
<feature type="repeat" description="ANK" evidence="1">
    <location>
        <begin position="74"/>
        <end position="96"/>
    </location>
</feature>
<dbReference type="InterPro" id="IPR002110">
    <property type="entry name" value="Ankyrin_rpt"/>
</dbReference>
<dbReference type="SMART" id="SM00248">
    <property type="entry name" value="ANK"/>
    <property type="match status" value="2"/>
</dbReference>
<keyword evidence="2" id="KW-0472">Membrane</keyword>
<proteinExistence type="predicted"/>
<dbReference type="InterPro" id="IPR026961">
    <property type="entry name" value="PGG_dom"/>
</dbReference>
<feature type="domain" description="PGG" evidence="3">
    <location>
        <begin position="341"/>
        <end position="451"/>
    </location>
</feature>
<dbReference type="Gene3D" id="1.25.40.20">
    <property type="entry name" value="Ankyrin repeat-containing domain"/>
    <property type="match status" value="1"/>
</dbReference>
<dbReference type="PROSITE" id="PS50088">
    <property type="entry name" value="ANK_REPEAT"/>
    <property type="match status" value="1"/>
</dbReference>